<evidence type="ECO:0000313" key="1">
    <source>
        <dbReference type="EnsemblPlants" id="OPUNC02G33360.1"/>
    </source>
</evidence>
<sequence>MVFIKPPSKDLWKARDDLKFQGTLKEPAQVCFAAETMLGTYARYSSQQKTQDLQQDNESTRRMNSSTIFLTDNKTIANTMKKRNFEADPRHVLYVDTKRGQSHGWQVSKKKK</sequence>
<dbReference type="Gramene" id="OPUNC02G33360.1">
    <property type="protein sequence ID" value="OPUNC02G33360.1"/>
    <property type="gene ID" value="OPUNC02G33360"/>
</dbReference>
<reference evidence="1" key="1">
    <citation type="submission" date="2015-04" db="UniProtKB">
        <authorList>
            <consortium name="EnsemblPlants"/>
        </authorList>
    </citation>
    <scope>IDENTIFICATION</scope>
</reference>
<evidence type="ECO:0000313" key="2">
    <source>
        <dbReference type="Proteomes" id="UP000026962"/>
    </source>
</evidence>
<dbReference type="AlphaFoldDB" id="A0A0E0K6E6"/>
<proteinExistence type="predicted"/>
<dbReference type="HOGENOM" id="CLU_2149975_0_0_1"/>
<protein>
    <submittedName>
        <fullName evidence="1">Uncharacterized protein</fullName>
    </submittedName>
</protein>
<organism evidence="1">
    <name type="scientific">Oryza punctata</name>
    <name type="common">Red rice</name>
    <dbReference type="NCBI Taxonomy" id="4537"/>
    <lineage>
        <taxon>Eukaryota</taxon>
        <taxon>Viridiplantae</taxon>
        <taxon>Streptophyta</taxon>
        <taxon>Embryophyta</taxon>
        <taxon>Tracheophyta</taxon>
        <taxon>Spermatophyta</taxon>
        <taxon>Magnoliopsida</taxon>
        <taxon>Liliopsida</taxon>
        <taxon>Poales</taxon>
        <taxon>Poaceae</taxon>
        <taxon>BOP clade</taxon>
        <taxon>Oryzoideae</taxon>
        <taxon>Oryzeae</taxon>
        <taxon>Oryzinae</taxon>
        <taxon>Oryza</taxon>
    </lineage>
</organism>
<reference evidence="1" key="2">
    <citation type="submission" date="2018-05" db="EMBL/GenBank/DDBJ databases">
        <title>OpunRS2 (Oryza punctata Reference Sequence Version 2).</title>
        <authorList>
            <person name="Zhang J."/>
            <person name="Kudrna D."/>
            <person name="Lee S."/>
            <person name="Talag J."/>
            <person name="Welchert J."/>
            <person name="Wing R.A."/>
        </authorList>
    </citation>
    <scope>NUCLEOTIDE SEQUENCE [LARGE SCALE GENOMIC DNA]</scope>
</reference>
<dbReference type="EnsemblPlants" id="OPUNC02G33360.1">
    <property type="protein sequence ID" value="OPUNC02G33360.1"/>
    <property type="gene ID" value="OPUNC02G33360"/>
</dbReference>
<dbReference type="Proteomes" id="UP000026962">
    <property type="component" value="Chromosome 2"/>
</dbReference>
<keyword evidence="2" id="KW-1185">Reference proteome</keyword>
<name>A0A0E0K6E6_ORYPU</name>
<accession>A0A0E0K6E6</accession>